<proteinExistence type="predicted"/>
<dbReference type="GO" id="GO:0006915">
    <property type="term" value="P:apoptotic process"/>
    <property type="evidence" value="ECO:0007669"/>
    <property type="project" value="InterPro"/>
</dbReference>
<feature type="transmembrane region" description="Helical" evidence="3">
    <location>
        <begin position="284"/>
        <end position="307"/>
    </location>
</feature>
<evidence type="ECO:0000256" key="2">
    <source>
        <dbReference type="SAM" id="MobiDB-lite"/>
    </source>
</evidence>
<dbReference type="InterPro" id="IPR037847">
    <property type="entry name" value="GRAMDC4"/>
</dbReference>
<keyword evidence="3" id="KW-1133">Transmembrane helix</keyword>
<gene>
    <name evidence="4" type="ORF">HRR80_005971</name>
</gene>
<reference evidence="4" key="1">
    <citation type="submission" date="2023-01" db="EMBL/GenBank/DDBJ databases">
        <title>Exophiala dermititidis isolated from Cystic Fibrosis Patient.</title>
        <authorList>
            <person name="Kurbessoian T."/>
            <person name="Crocker A."/>
            <person name="Murante D."/>
            <person name="Hogan D.A."/>
            <person name="Stajich J.E."/>
        </authorList>
    </citation>
    <scope>NUCLEOTIDE SEQUENCE</scope>
    <source>
        <strain evidence="4">Ex8</strain>
    </source>
</reference>
<dbReference type="EMBL" id="JAJGCB010000012">
    <property type="protein sequence ID" value="KAJ8989830.1"/>
    <property type="molecule type" value="Genomic_DNA"/>
</dbReference>
<dbReference type="PANTHER" id="PTHR37402">
    <property type="entry name" value="GRAM DOMAIN-CONTAINING PROTEIN 4"/>
    <property type="match status" value="1"/>
</dbReference>
<accession>A0AAN6ETZ0</accession>
<evidence type="ECO:0000313" key="5">
    <source>
        <dbReference type="Proteomes" id="UP001161757"/>
    </source>
</evidence>
<keyword evidence="3" id="KW-0472">Membrane</keyword>
<dbReference type="Proteomes" id="UP001161757">
    <property type="component" value="Unassembled WGS sequence"/>
</dbReference>
<feature type="compositionally biased region" description="Basic and acidic residues" evidence="2">
    <location>
        <begin position="7"/>
        <end position="18"/>
    </location>
</feature>
<comment type="caution">
    <text evidence="4">The sequence shown here is derived from an EMBL/GenBank/DDBJ whole genome shotgun (WGS) entry which is preliminary data.</text>
</comment>
<name>A0AAN6ETZ0_EXODE</name>
<evidence type="ECO:0000256" key="3">
    <source>
        <dbReference type="SAM" id="Phobius"/>
    </source>
</evidence>
<feature type="compositionally biased region" description="Basic and acidic residues" evidence="2">
    <location>
        <begin position="29"/>
        <end position="38"/>
    </location>
</feature>
<sequence>MSSSRRNSVEDAEHHTHNLVDGVAHLKNKAKEKTKKLLDATGPPAPDGYESDDNADDIFSDAAFDPAKIQQASAPRSRSSTRGSISDGVKDLKHIIAHPRRVIRNKATRVTADKLGNTNHPTLTLEQDQELLDAHDGLARATSNASSATDVDKANSEVDDAHARVQKLEQQRESLQTAWVLSRHVSRVKVVQPIPRPDRSQFEVLTEDGQKRLQWERYIGHLLLYYTQGFTAPYIDDFDSPPFDLEDLARLVERIAITSAPWQAFFVDIRNVYMWTDPKRTARWLALYSVLWYTQHLVGYLYFYIIYSTIRNRFRPSSVQTIRESVARSIDRGSRAHAWGELIQRHGKADWLEPLLDELGPMIQLQLGDLANLLEVLINFHRWERPRMTNATLFLFACCLLTSLLTDMAFCMKVVTLVAGGAFFFSYPIATRWPKYRIVLSPFRWIFWDIPTHAELAIQQLQEKALVRNADLADFEVPHPQDISDEDSIVQEQEALVDNEKRSADSRLFKVYDKQYGRGWLVVSRTGIAVQTMERQTRSWPFSELLEMRKIDDVDVDSMLKNLKHVQSRSATVLQFEFMSGDTEADKTLTVLLQPADRDRVFNLVLAWSGVRWQALMLERHNTRNDNKSDRSNLQRAIKRAIY</sequence>
<feature type="transmembrane region" description="Helical" evidence="3">
    <location>
        <begin position="412"/>
        <end position="430"/>
    </location>
</feature>
<dbReference type="PANTHER" id="PTHR37402:SF1">
    <property type="entry name" value="GRAM DOMAIN-CONTAINING PROTEIN 4"/>
    <property type="match status" value="1"/>
</dbReference>
<dbReference type="AlphaFoldDB" id="A0AAN6ETZ0"/>
<keyword evidence="1" id="KW-0175">Coiled coil</keyword>
<evidence type="ECO:0000256" key="1">
    <source>
        <dbReference type="SAM" id="Coils"/>
    </source>
</evidence>
<protein>
    <submittedName>
        <fullName evidence="4">Uncharacterized protein</fullName>
    </submittedName>
</protein>
<keyword evidence="3" id="KW-0812">Transmembrane</keyword>
<feature type="region of interest" description="Disordered" evidence="2">
    <location>
        <begin position="1"/>
        <end position="58"/>
    </location>
</feature>
<feature type="coiled-coil region" evidence="1">
    <location>
        <begin position="151"/>
        <end position="178"/>
    </location>
</feature>
<organism evidence="4 5">
    <name type="scientific">Exophiala dermatitidis</name>
    <name type="common">Black yeast-like fungus</name>
    <name type="synonym">Wangiella dermatitidis</name>
    <dbReference type="NCBI Taxonomy" id="5970"/>
    <lineage>
        <taxon>Eukaryota</taxon>
        <taxon>Fungi</taxon>
        <taxon>Dikarya</taxon>
        <taxon>Ascomycota</taxon>
        <taxon>Pezizomycotina</taxon>
        <taxon>Eurotiomycetes</taxon>
        <taxon>Chaetothyriomycetidae</taxon>
        <taxon>Chaetothyriales</taxon>
        <taxon>Herpotrichiellaceae</taxon>
        <taxon>Exophiala</taxon>
    </lineage>
</organism>
<feature type="compositionally biased region" description="Acidic residues" evidence="2">
    <location>
        <begin position="49"/>
        <end position="58"/>
    </location>
</feature>
<evidence type="ECO:0000313" key="4">
    <source>
        <dbReference type="EMBL" id="KAJ8989830.1"/>
    </source>
</evidence>
<feature type="transmembrane region" description="Helical" evidence="3">
    <location>
        <begin position="388"/>
        <end position="406"/>
    </location>
</feature>